<evidence type="ECO:0000313" key="1">
    <source>
        <dbReference type="Proteomes" id="UP000887576"/>
    </source>
</evidence>
<sequence length="157" mass="18717">MTCIDGRIEVEAFLNNTSILYVKEKFVKPRKRILYLYLLDEWSWSRFLDLNVTTKSNPNQPIPLDVDESEYSLTGDIFVLDDIDPDDWIKINFTWDCHCHPCAVRYSNEFFERHFPRTEYETAEKRLEVINDVFGSNIVSIKPEMLEETVMEYFDKI</sequence>
<proteinExistence type="predicted"/>
<evidence type="ECO:0000313" key="2">
    <source>
        <dbReference type="WBParaSite" id="JU765_v2.g11519.t1"/>
    </source>
</evidence>
<accession>A0AC34PZR0</accession>
<reference evidence="2" key="1">
    <citation type="submission" date="2022-11" db="UniProtKB">
        <authorList>
            <consortium name="WormBaseParasite"/>
        </authorList>
    </citation>
    <scope>IDENTIFICATION</scope>
</reference>
<dbReference type="WBParaSite" id="JU765_v2.g11519.t1">
    <property type="protein sequence ID" value="JU765_v2.g11519.t1"/>
    <property type="gene ID" value="JU765_v2.g11519"/>
</dbReference>
<name>A0AC34PZR0_9BILA</name>
<protein>
    <submittedName>
        <fullName evidence="2">Uncharacterized protein</fullName>
    </submittedName>
</protein>
<organism evidence="1 2">
    <name type="scientific">Panagrolaimus sp. JU765</name>
    <dbReference type="NCBI Taxonomy" id="591449"/>
    <lineage>
        <taxon>Eukaryota</taxon>
        <taxon>Metazoa</taxon>
        <taxon>Ecdysozoa</taxon>
        <taxon>Nematoda</taxon>
        <taxon>Chromadorea</taxon>
        <taxon>Rhabditida</taxon>
        <taxon>Tylenchina</taxon>
        <taxon>Panagrolaimomorpha</taxon>
        <taxon>Panagrolaimoidea</taxon>
        <taxon>Panagrolaimidae</taxon>
        <taxon>Panagrolaimus</taxon>
    </lineage>
</organism>
<dbReference type="Proteomes" id="UP000887576">
    <property type="component" value="Unplaced"/>
</dbReference>